<feature type="compositionally biased region" description="Basic and acidic residues" evidence="2">
    <location>
        <begin position="737"/>
        <end position="755"/>
    </location>
</feature>
<dbReference type="Pfam" id="PF00271">
    <property type="entry name" value="Helicase_C"/>
    <property type="match status" value="1"/>
</dbReference>
<protein>
    <submittedName>
        <fullName evidence="5">Uncharacterized protein</fullName>
    </submittedName>
</protein>
<dbReference type="RefSeq" id="XP_044566635.1">
    <property type="nucleotide sequence ID" value="XM_044702230.1"/>
</dbReference>
<dbReference type="VEuPathDB" id="AmoebaDB:FDP41_011783"/>
<dbReference type="VEuPathDB" id="AmoebaDB:NF0040180"/>
<dbReference type="Proteomes" id="UP000444721">
    <property type="component" value="Unassembled WGS sequence"/>
</dbReference>
<dbReference type="VEuPathDB" id="AmoebaDB:NfTy_021650"/>
<dbReference type="GeneID" id="68118998"/>
<evidence type="ECO:0000259" key="3">
    <source>
        <dbReference type="PROSITE" id="PS51192"/>
    </source>
</evidence>
<reference evidence="5 6" key="1">
    <citation type="journal article" date="2019" name="Sci. Rep.">
        <title>Nanopore sequencing improves the draft genome of the human pathogenic amoeba Naegleria fowleri.</title>
        <authorList>
            <person name="Liechti N."/>
            <person name="Schurch N."/>
            <person name="Bruggmann R."/>
            <person name="Wittwer M."/>
        </authorList>
    </citation>
    <scope>NUCLEOTIDE SEQUENCE [LARGE SCALE GENOMIC DNA]</scope>
    <source>
        <strain evidence="5 6">ATCC 30894</strain>
    </source>
</reference>
<sequence>MIPQQPPRSQQRKPPTTSSRESTSTPGRFLITTPVASSSRTVFSESVTTDQSSSKKRSFSEFRPSRSDQPTTSQESRVAAITTTFSQPSRTRTRITLTEEEKQEVEKIKKLIQQNKHEELTEYHKKFLTGKLSCAVLLESKLAYYIRLVRNLKIQQRESEERKKRKEEHEEFDIVYEFNTEGSIKTPPYAMKHQISCATFAVEKLENEKSFLIAHQMGLGKTLTTLISLYNYNRSNSVVEKGITLSYLVLVPKSNLMHFKEEYDNHFKYQLEGFISNIYVITSAEEEAYIEEYERTGGMIIMTHNRCARLLGDREKQDYAYILEQNTKILIIDEAHVIKNPDSVKYNLFSQINTKRRVLMTGTPFQNNMNEIFTLIRFIEPNNKDIEWIKPYFQEQFVEYVKNKPYEKSSQLRIQLFNHYFRHLIHREVEAQELSEIESKKSDFIIEYKLSKTEKEIYDGIESLKDQFSNSFFAFYFYLRLCLDCASYICDKEASTLTTARLEARLADDEEEDDNEYMSLFNEVKKLVVNKKDELKPTRLKVLGALVEQIIRKDESVIIFTGLICYENDIMAFLRTNTKAKVVSFSGKLDIEQRKQVLKSFKRGEINTLLVSKNSGGVGIDLTHANNVILYQLDFNYYKDDQCLGRLLRKGQTKTVRVFRIVCENSIDQKLLKLQINKQIIFNNLLDNKYTAPSELGDRTIDPSICRQLFRNNHLPISIANYVTRFQHFIPLKSTEKPSPEEFQTHLKEFEDKYKPRQLRNPRHQ</sequence>
<evidence type="ECO:0000259" key="4">
    <source>
        <dbReference type="PROSITE" id="PS51194"/>
    </source>
</evidence>
<dbReference type="AlphaFoldDB" id="A0A6A5C552"/>
<dbReference type="SUPFAM" id="SSF52540">
    <property type="entry name" value="P-loop containing nucleoside triphosphate hydrolases"/>
    <property type="match status" value="2"/>
</dbReference>
<evidence type="ECO:0000313" key="5">
    <source>
        <dbReference type="EMBL" id="KAF0981922.1"/>
    </source>
</evidence>
<feature type="compositionally biased region" description="Basic residues" evidence="2">
    <location>
        <begin position="756"/>
        <end position="765"/>
    </location>
</feature>
<feature type="region of interest" description="Disordered" evidence="2">
    <location>
        <begin position="1"/>
        <end position="77"/>
    </location>
</feature>
<name>A0A6A5C552_NAEFO</name>
<dbReference type="PROSITE" id="PS51192">
    <property type="entry name" value="HELICASE_ATP_BIND_1"/>
    <property type="match status" value="1"/>
</dbReference>
<feature type="domain" description="Helicase ATP-binding" evidence="3">
    <location>
        <begin position="202"/>
        <end position="382"/>
    </location>
</feature>
<dbReference type="OrthoDB" id="448448at2759"/>
<feature type="domain" description="Helicase C-terminal" evidence="4">
    <location>
        <begin position="546"/>
        <end position="697"/>
    </location>
</feature>
<evidence type="ECO:0000256" key="1">
    <source>
        <dbReference type="ARBA" id="ARBA00022801"/>
    </source>
</evidence>
<dbReference type="PANTHER" id="PTHR45629">
    <property type="entry name" value="SNF2/RAD54 FAMILY MEMBER"/>
    <property type="match status" value="1"/>
</dbReference>
<dbReference type="PROSITE" id="PS51194">
    <property type="entry name" value="HELICASE_CTER"/>
    <property type="match status" value="1"/>
</dbReference>
<dbReference type="SMART" id="SM00487">
    <property type="entry name" value="DEXDc"/>
    <property type="match status" value="1"/>
</dbReference>
<dbReference type="GO" id="GO:0005524">
    <property type="term" value="F:ATP binding"/>
    <property type="evidence" value="ECO:0007669"/>
    <property type="project" value="InterPro"/>
</dbReference>
<dbReference type="CDD" id="cd18793">
    <property type="entry name" value="SF2_C_SNF"/>
    <property type="match status" value="1"/>
</dbReference>
<dbReference type="InterPro" id="IPR049730">
    <property type="entry name" value="SNF2/RAD54-like_C"/>
</dbReference>
<dbReference type="InterPro" id="IPR014001">
    <property type="entry name" value="Helicase_ATP-bd"/>
</dbReference>
<feature type="compositionally biased region" description="Polar residues" evidence="2">
    <location>
        <begin position="68"/>
        <end position="77"/>
    </location>
</feature>
<comment type="caution">
    <text evidence="5">The sequence shown here is derived from an EMBL/GenBank/DDBJ whole genome shotgun (WGS) entry which is preliminary data.</text>
</comment>
<dbReference type="InterPro" id="IPR050496">
    <property type="entry name" value="SNF2_RAD54_helicase_repair"/>
</dbReference>
<dbReference type="GO" id="GO:0016787">
    <property type="term" value="F:hydrolase activity"/>
    <property type="evidence" value="ECO:0007669"/>
    <property type="project" value="UniProtKB-KW"/>
</dbReference>
<dbReference type="InterPro" id="IPR027417">
    <property type="entry name" value="P-loop_NTPase"/>
</dbReference>
<keyword evidence="6" id="KW-1185">Reference proteome</keyword>
<keyword evidence="1" id="KW-0378">Hydrolase</keyword>
<feature type="compositionally biased region" description="Low complexity" evidence="2">
    <location>
        <begin position="7"/>
        <end position="26"/>
    </location>
</feature>
<dbReference type="EMBL" id="VFQX01000012">
    <property type="protein sequence ID" value="KAF0981922.1"/>
    <property type="molecule type" value="Genomic_DNA"/>
</dbReference>
<proteinExistence type="predicted"/>
<feature type="compositionally biased region" description="Polar residues" evidence="2">
    <location>
        <begin position="34"/>
        <end position="51"/>
    </location>
</feature>
<dbReference type="PANTHER" id="PTHR45629:SF7">
    <property type="entry name" value="DNA EXCISION REPAIR PROTEIN ERCC-6-RELATED"/>
    <property type="match status" value="1"/>
</dbReference>
<gene>
    <name evidence="5" type="ORF">FDP41_011783</name>
</gene>
<dbReference type="Gene3D" id="3.40.50.300">
    <property type="entry name" value="P-loop containing nucleotide triphosphate hydrolases"/>
    <property type="match status" value="1"/>
</dbReference>
<evidence type="ECO:0000256" key="2">
    <source>
        <dbReference type="SAM" id="MobiDB-lite"/>
    </source>
</evidence>
<organism evidence="5 6">
    <name type="scientific">Naegleria fowleri</name>
    <name type="common">Brain eating amoeba</name>
    <dbReference type="NCBI Taxonomy" id="5763"/>
    <lineage>
        <taxon>Eukaryota</taxon>
        <taxon>Discoba</taxon>
        <taxon>Heterolobosea</taxon>
        <taxon>Tetramitia</taxon>
        <taxon>Eutetramitia</taxon>
        <taxon>Vahlkampfiidae</taxon>
        <taxon>Naegleria</taxon>
    </lineage>
</organism>
<dbReference type="InterPro" id="IPR001650">
    <property type="entry name" value="Helicase_C-like"/>
</dbReference>
<evidence type="ECO:0000313" key="6">
    <source>
        <dbReference type="Proteomes" id="UP000444721"/>
    </source>
</evidence>
<accession>A0A6A5C552</accession>
<dbReference type="SMART" id="SM00490">
    <property type="entry name" value="HELICc"/>
    <property type="match status" value="1"/>
</dbReference>
<feature type="region of interest" description="Disordered" evidence="2">
    <location>
        <begin position="737"/>
        <end position="765"/>
    </location>
</feature>
<dbReference type="Pfam" id="PF00176">
    <property type="entry name" value="SNF2-rel_dom"/>
    <property type="match status" value="1"/>
</dbReference>
<dbReference type="InterPro" id="IPR000330">
    <property type="entry name" value="SNF2_N"/>
</dbReference>
<dbReference type="Gene3D" id="3.40.50.10810">
    <property type="entry name" value="Tandem AAA-ATPase domain"/>
    <property type="match status" value="1"/>
</dbReference>
<dbReference type="InterPro" id="IPR038718">
    <property type="entry name" value="SNF2-like_sf"/>
</dbReference>